<reference evidence="1 2" key="1">
    <citation type="submission" date="2018-02" db="EMBL/GenBank/DDBJ databases">
        <title>Genomic Encyclopedia of Archaeal and Bacterial Type Strains, Phase II (KMG-II): from individual species to whole genera.</title>
        <authorList>
            <person name="Goeker M."/>
        </authorList>
    </citation>
    <scope>NUCLEOTIDE SEQUENCE [LARGE SCALE GENOMIC DNA]</scope>
    <source>
        <strain evidence="1 2">DSM 29526</strain>
    </source>
</reference>
<dbReference type="Proteomes" id="UP000237662">
    <property type="component" value="Unassembled WGS sequence"/>
</dbReference>
<proteinExistence type="predicted"/>
<dbReference type="Gene3D" id="3.30.420.260">
    <property type="match status" value="1"/>
</dbReference>
<organism evidence="1 2">
    <name type="scientific">Neolewinella xylanilytica</name>
    <dbReference type="NCBI Taxonomy" id="1514080"/>
    <lineage>
        <taxon>Bacteria</taxon>
        <taxon>Pseudomonadati</taxon>
        <taxon>Bacteroidota</taxon>
        <taxon>Saprospiria</taxon>
        <taxon>Saprospirales</taxon>
        <taxon>Lewinellaceae</taxon>
        <taxon>Neolewinella</taxon>
    </lineage>
</organism>
<evidence type="ECO:0000313" key="2">
    <source>
        <dbReference type="Proteomes" id="UP000237662"/>
    </source>
</evidence>
<dbReference type="CDD" id="cd24013">
    <property type="entry name" value="ASKHA_ATPase_BT3980-like"/>
    <property type="match status" value="1"/>
</dbReference>
<name>A0A2S6I9R8_9BACT</name>
<dbReference type="InterPro" id="IPR024213">
    <property type="entry name" value="DUF3822"/>
</dbReference>
<dbReference type="Pfam" id="PF12864">
    <property type="entry name" value="DUF3822"/>
    <property type="match status" value="1"/>
</dbReference>
<sequence length="282" mass="32176">MGVSNYNITSAAFQRERAQDYELSILTGMDSFAYTLRDRTENRLLAYRSYSFGRDERADWSAAIVRLVEEDPRLNGLHHGKTLLAWDTPVLTLVPEALYSPGNPSAYLEQLTVIGLEDEVRHEHFHELGAELIYAARRDHILAAERELHSLRTQHVAGGLLTAWSLRSRRLAHQSVSCSVRENRLFIAGHDSGALIFYNTFRYDTSHDAVYYLLLAYQQCGLTPDRVPLYLSGEVTLNNELYNQFYRYVEDIRFSTYPTPPATPPELAGIPSHLYFDLLCLG</sequence>
<keyword evidence="2" id="KW-1185">Reference proteome</keyword>
<protein>
    <submittedName>
        <fullName evidence="1">Uncharacterized protein DUF3822</fullName>
    </submittedName>
</protein>
<dbReference type="Gene3D" id="3.30.420.250">
    <property type="match status" value="1"/>
</dbReference>
<accession>A0A2S6I9R8</accession>
<dbReference type="EMBL" id="PTJC01000005">
    <property type="protein sequence ID" value="PPK88245.1"/>
    <property type="molecule type" value="Genomic_DNA"/>
</dbReference>
<dbReference type="AlphaFoldDB" id="A0A2S6I9R8"/>
<dbReference type="RefSeq" id="WP_170067590.1">
    <property type="nucleotide sequence ID" value="NZ_PTJC01000005.1"/>
</dbReference>
<evidence type="ECO:0000313" key="1">
    <source>
        <dbReference type="EMBL" id="PPK88245.1"/>
    </source>
</evidence>
<comment type="caution">
    <text evidence="1">The sequence shown here is derived from an EMBL/GenBank/DDBJ whole genome shotgun (WGS) entry which is preliminary data.</text>
</comment>
<gene>
    <name evidence="1" type="ORF">CLV84_1210</name>
</gene>